<name>A0A1V2L360_CYBFA</name>
<dbReference type="AlphaFoldDB" id="A0A1V2L360"/>
<dbReference type="Gene3D" id="3.80.10.10">
    <property type="entry name" value="Ribonuclease Inhibitor"/>
    <property type="match status" value="1"/>
</dbReference>
<keyword evidence="2" id="KW-1185">Reference proteome</keyword>
<accession>A0A1V2L360</accession>
<comment type="caution">
    <text evidence="1">The sequence shown here is derived from an EMBL/GenBank/DDBJ whole genome shotgun (WGS) entry which is preliminary data.</text>
</comment>
<dbReference type="EMBL" id="MPUK01000011">
    <property type="protein sequence ID" value="ONH65491.1"/>
    <property type="molecule type" value="Genomic_DNA"/>
</dbReference>
<protein>
    <submittedName>
        <fullName evidence="1">Uncharacterized protein</fullName>
    </submittedName>
</protein>
<proteinExistence type="predicted"/>
<gene>
    <name evidence="1" type="ORF">BON22_4751</name>
</gene>
<dbReference type="InterPro" id="IPR032675">
    <property type="entry name" value="LRR_dom_sf"/>
</dbReference>
<evidence type="ECO:0000313" key="2">
    <source>
        <dbReference type="Proteomes" id="UP000189513"/>
    </source>
</evidence>
<dbReference type="SUPFAM" id="SSF52058">
    <property type="entry name" value="L domain-like"/>
    <property type="match status" value="1"/>
</dbReference>
<dbReference type="VEuPathDB" id="FungiDB:BON22_4751"/>
<reference evidence="2" key="1">
    <citation type="journal article" date="2017" name="Genome Announc.">
        <title>Genome sequences of Cyberlindnera fabianii 65, Pichia kudriavzevii 129, and Saccharomyces cerevisiae 131 isolated from fermented masau fruits in Zimbabwe.</title>
        <authorList>
            <person name="van Rijswijck I.M.H."/>
            <person name="Derks M.F.L."/>
            <person name="Abee T."/>
            <person name="de Ridder D."/>
            <person name="Smid E.J."/>
        </authorList>
    </citation>
    <scope>NUCLEOTIDE SEQUENCE [LARGE SCALE GENOMIC DNA]</scope>
    <source>
        <strain evidence="2">65</strain>
    </source>
</reference>
<organism evidence="1 2">
    <name type="scientific">Cyberlindnera fabianii</name>
    <name type="common">Yeast</name>
    <name type="synonym">Hansenula fabianii</name>
    <dbReference type="NCBI Taxonomy" id="36022"/>
    <lineage>
        <taxon>Eukaryota</taxon>
        <taxon>Fungi</taxon>
        <taxon>Dikarya</taxon>
        <taxon>Ascomycota</taxon>
        <taxon>Saccharomycotina</taxon>
        <taxon>Saccharomycetes</taxon>
        <taxon>Phaffomycetales</taxon>
        <taxon>Phaffomycetaceae</taxon>
        <taxon>Cyberlindnera</taxon>
    </lineage>
</organism>
<dbReference type="Proteomes" id="UP000189513">
    <property type="component" value="Unassembled WGS sequence"/>
</dbReference>
<evidence type="ECO:0000313" key="1">
    <source>
        <dbReference type="EMBL" id="ONH65491.1"/>
    </source>
</evidence>
<sequence length="240" mass="27219">MMITSISSLSLINIKAPRLERLRLDVDSISKLQDCHFPQLRLLSLGDVSSPAPIDEMTFPNMDQVDFNCFNNVRELDILSSNPRVWSRFPLFFKGDLNEIALPRCNLPNLTNLSISCGDEYRTPDSLVTQILGLDTSLYPQLRKLHLKDVFIEEDVDLNFLVNLEAIDLNNVFNIPLIMGEVPHLKSAFIDVTDIEIVKDDHDNVLFPSLECLLLGRSLSTMERQYLINISNANADVIQC</sequence>